<feature type="domain" description="Alpha-N-acetylglucosaminidase C-terminal" evidence="4">
    <location>
        <begin position="496"/>
        <end position="751"/>
    </location>
</feature>
<keyword evidence="1" id="KW-0378">Hydrolase</keyword>
<dbReference type="InterPro" id="IPR029018">
    <property type="entry name" value="Hex-like_dom2"/>
</dbReference>
<dbReference type="AlphaFoldDB" id="A0A8B7ZDI4"/>
<dbReference type="PANTHER" id="PTHR12872">
    <property type="entry name" value="ALPHA-N-ACETYLGLUCOSAMINIDASE"/>
    <property type="match status" value="1"/>
</dbReference>
<protein>
    <submittedName>
        <fullName evidence="6">Alpha-N-acetylglucosaminidase-like</fullName>
    </submittedName>
</protein>
<dbReference type="PANTHER" id="PTHR12872:SF1">
    <property type="entry name" value="ALPHA-N-ACETYLGLUCOSAMINIDASE"/>
    <property type="match status" value="1"/>
</dbReference>
<name>A0A8B7ZDI4_ACAPL</name>
<feature type="domain" description="Alpha-N-acetylglucosaminidase N-terminal" evidence="3">
    <location>
        <begin position="55"/>
        <end position="136"/>
    </location>
</feature>
<dbReference type="Pfam" id="PF05089">
    <property type="entry name" value="NAGLU"/>
    <property type="match status" value="1"/>
</dbReference>
<evidence type="ECO:0000259" key="4">
    <source>
        <dbReference type="Pfam" id="PF12972"/>
    </source>
</evidence>
<gene>
    <name evidence="6" type="primary">LOC110985834</name>
</gene>
<evidence type="ECO:0000259" key="2">
    <source>
        <dbReference type="Pfam" id="PF05089"/>
    </source>
</evidence>
<evidence type="ECO:0000313" key="5">
    <source>
        <dbReference type="Proteomes" id="UP000694845"/>
    </source>
</evidence>
<dbReference type="RefSeq" id="XP_022102905.1">
    <property type="nucleotide sequence ID" value="XM_022247213.1"/>
</dbReference>
<reference evidence="6" key="1">
    <citation type="submission" date="2025-08" db="UniProtKB">
        <authorList>
            <consortium name="RefSeq"/>
        </authorList>
    </citation>
    <scope>IDENTIFICATION</scope>
</reference>
<organism evidence="5 6">
    <name type="scientific">Acanthaster planci</name>
    <name type="common">Crown-of-thorns starfish</name>
    <dbReference type="NCBI Taxonomy" id="133434"/>
    <lineage>
        <taxon>Eukaryota</taxon>
        <taxon>Metazoa</taxon>
        <taxon>Echinodermata</taxon>
        <taxon>Eleutherozoa</taxon>
        <taxon>Asterozoa</taxon>
        <taxon>Asteroidea</taxon>
        <taxon>Valvatacea</taxon>
        <taxon>Valvatida</taxon>
        <taxon>Acanthasteridae</taxon>
        <taxon>Acanthaster</taxon>
    </lineage>
</organism>
<evidence type="ECO:0000313" key="6">
    <source>
        <dbReference type="RefSeq" id="XP_022102905.1"/>
    </source>
</evidence>
<keyword evidence="5" id="KW-1185">Reference proteome</keyword>
<dbReference type="SUPFAM" id="SSF51445">
    <property type="entry name" value="(Trans)glycosidases"/>
    <property type="match status" value="1"/>
</dbReference>
<dbReference type="InterPro" id="IPR017853">
    <property type="entry name" value="GH"/>
</dbReference>
<dbReference type="Pfam" id="PF12972">
    <property type="entry name" value="NAGLU_C"/>
    <property type="match status" value="1"/>
</dbReference>
<dbReference type="GO" id="GO:0016787">
    <property type="term" value="F:hydrolase activity"/>
    <property type="evidence" value="ECO:0007669"/>
    <property type="project" value="UniProtKB-KW"/>
</dbReference>
<proteinExistence type="predicted"/>
<dbReference type="Gene3D" id="3.30.379.10">
    <property type="entry name" value="Chitobiase/beta-hexosaminidase domain 2-like"/>
    <property type="match status" value="1"/>
</dbReference>
<dbReference type="Pfam" id="PF12971">
    <property type="entry name" value="NAGLU_N"/>
    <property type="match status" value="1"/>
</dbReference>
<accession>A0A8B7ZDI4</accession>
<dbReference type="KEGG" id="aplc:110985834"/>
<dbReference type="PROSITE" id="PS51257">
    <property type="entry name" value="PROKAR_LIPOPROTEIN"/>
    <property type="match status" value="1"/>
</dbReference>
<feature type="domain" description="Alpha-N-acetylglucosaminidase tim-barrel" evidence="2">
    <location>
        <begin position="151"/>
        <end position="487"/>
    </location>
</feature>
<dbReference type="InterPro" id="IPR007781">
    <property type="entry name" value="NAGLU"/>
</dbReference>
<dbReference type="InterPro" id="IPR024732">
    <property type="entry name" value="NAGLU_C"/>
</dbReference>
<dbReference type="OrthoDB" id="64736at2759"/>
<dbReference type="InterPro" id="IPR024733">
    <property type="entry name" value="NAGLU_tim-barrel"/>
</dbReference>
<dbReference type="Proteomes" id="UP000694845">
    <property type="component" value="Unplaced"/>
</dbReference>
<evidence type="ECO:0000256" key="1">
    <source>
        <dbReference type="ARBA" id="ARBA00022801"/>
    </source>
</evidence>
<dbReference type="Gene3D" id="1.20.120.670">
    <property type="entry name" value="N-acetyl-b-d-glucoasminidase"/>
    <property type="match status" value="1"/>
</dbReference>
<dbReference type="InterPro" id="IPR024240">
    <property type="entry name" value="NAGLU_N"/>
</dbReference>
<sequence length="783" mass="89980">MTVRRLDFFPQSFSMSLLRFAPSIITILVACCYALEFESLNNIKTQTSPDDQAKAVTALIKRLIPDQAAAFTVVVNSSIGPPNLDTFEIKSHDNKVSITGTTGVAAAWGFHHYLKHYCGCHISWAGNQLNIPSTLPTVKPALKITSPNRFRYYQNVCTVSYSFAWWNWTRWEREIDWMAMNGINLPLAFNAQEAIWQKVYLNMGFTQKDLDTHFGGPAFLAWTRIGNIHGWGGPLTPSWHANQIKLQHQILKRMRDLGMTPVLPAFAGHVPDATIRLFPKANIINGSIWGKFSKDRQYCCTKFLVPSDPLFKRIGKTFIETMMAEFNGTDHVYNADLFNEMNPVSNDLGYLASASRGVYETIISADPKGIWLMQGWLFTSNGFWFKEQIKAHLTAVPLGRLIILDLASDILPVFDRTNSFYGQPFIWCMLHNFGGNHGLYGRLDYVNKAVFASRMFPGSTMVGTGLTPEGIEQNDVMYGFMNDLTWRTQPVNVTAWIDSYAVRRYGKFTQQTQRAWRILKDTIYNSMENTKEHNRNALVMRPSLTIDPDVWYDWKEVAEAWPLMINAATDLGTSLLYRYDLVDIGRQVLQDIAMVTYAEFLTFIHMNKKTLASLCLEKFLDILLDMDTLLATDSHWLLGNWIQSAKALGTSIKEQKWLEYNARNQITIWGPHAEINDYANKQWAGLMKSYYHRRWSLFAFEFEHAHQLWNQTRFNELCLNTIEIPWTYNTSDYTTVPIGDSIKVSHFLFEKYKEDIWSGRDGIVQVFDVSGQRFQRAKRYPPQ</sequence>
<dbReference type="Gene3D" id="3.20.20.80">
    <property type="entry name" value="Glycosidases"/>
    <property type="match status" value="1"/>
</dbReference>
<dbReference type="OMA" id="YGQPFVW"/>
<dbReference type="GeneID" id="110985834"/>
<evidence type="ECO:0000259" key="3">
    <source>
        <dbReference type="Pfam" id="PF12971"/>
    </source>
</evidence>